<gene>
    <name evidence="7" type="ORF">FCM35_KLT12696</name>
</gene>
<dbReference type="InterPro" id="IPR031066">
    <property type="entry name" value="bHLH_ALC-like_plant"/>
</dbReference>
<evidence type="ECO:0000259" key="6">
    <source>
        <dbReference type="PROSITE" id="PS50888"/>
    </source>
</evidence>
<keyword evidence="3" id="KW-0238">DNA-binding</keyword>
<proteinExistence type="inferred from homology"/>
<dbReference type="Gene3D" id="4.10.280.10">
    <property type="entry name" value="Helix-loop-helix DNA-binding domain"/>
    <property type="match status" value="1"/>
</dbReference>
<organism evidence="7 8">
    <name type="scientific">Carex littledalei</name>
    <dbReference type="NCBI Taxonomy" id="544730"/>
    <lineage>
        <taxon>Eukaryota</taxon>
        <taxon>Viridiplantae</taxon>
        <taxon>Streptophyta</taxon>
        <taxon>Embryophyta</taxon>
        <taxon>Tracheophyta</taxon>
        <taxon>Spermatophyta</taxon>
        <taxon>Magnoliopsida</taxon>
        <taxon>Liliopsida</taxon>
        <taxon>Poales</taxon>
        <taxon>Cyperaceae</taxon>
        <taxon>Cyperoideae</taxon>
        <taxon>Cariceae</taxon>
        <taxon>Carex</taxon>
        <taxon>Carex subgen. Euthyceras</taxon>
    </lineage>
</organism>
<evidence type="ECO:0000256" key="2">
    <source>
        <dbReference type="ARBA" id="ARBA00023015"/>
    </source>
</evidence>
<evidence type="ECO:0000256" key="4">
    <source>
        <dbReference type="ARBA" id="ARBA00023163"/>
    </source>
</evidence>
<dbReference type="InterPro" id="IPR011598">
    <property type="entry name" value="bHLH_dom"/>
</dbReference>
<dbReference type="InterPro" id="IPR036638">
    <property type="entry name" value="HLH_DNA-bd_sf"/>
</dbReference>
<evidence type="ECO:0000313" key="8">
    <source>
        <dbReference type="Proteomes" id="UP000623129"/>
    </source>
</evidence>
<dbReference type="Pfam" id="PF00010">
    <property type="entry name" value="HLH"/>
    <property type="match status" value="1"/>
</dbReference>
<accession>A0A833V3U1</accession>
<evidence type="ECO:0000256" key="5">
    <source>
        <dbReference type="SAM" id="MobiDB-lite"/>
    </source>
</evidence>
<keyword evidence="4" id="KW-0804">Transcription</keyword>
<feature type="domain" description="BHLH" evidence="6">
    <location>
        <begin position="385"/>
        <end position="434"/>
    </location>
</feature>
<dbReference type="SMART" id="SM00353">
    <property type="entry name" value="HLH"/>
    <property type="match status" value="1"/>
</dbReference>
<reference evidence="7" key="1">
    <citation type="submission" date="2020-01" db="EMBL/GenBank/DDBJ databases">
        <title>Genome sequence of Kobresia littledalei, the first chromosome-level genome in the family Cyperaceae.</title>
        <authorList>
            <person name="Qu G."/>
        </authorList>
    </citation>
    <scope>NUCLEOTIDE SEQUENCE</scope>
    <source>
        <strain evidence="7">C.B.Clarke</strain>
        <tissue evidence="7">Leaf</tissue>
    </source>
</reference>
<evidence type="ECO:0000256" key="3">
    <source>
        <dbReference type="ARBA" id="ARBA00023125"/>
    </source>
</evidence>
<sequence length="574" mass="62633">MNQCVPSWDLDDPNPPPQLRLDFESQPNLSPGPAVPMPDFEVAELTWENGNISSHGLGTPRIIKAMPKYPTTITTPTVTVPSSTGITWPKQQMTGGGTLEEVVNEATRSHMLPQVPLPGTNFIPWTSCTSTVQAAQAAVDMLVPCTRDEVVEPVMAGRKRARIVGEDGRVCTSQGSAAPGRAESTLVTLDTCGGAGAGEDMGFTTTTNNSTSLSPGDGEEDGSPETENASTGGGDANDSICQSLRSKRDGVCDEEENMAPKFVTSVVVLPASCWIEIAQHCNHWLDLDLKCFQKGNIRDHSKTGIRISTTIHAYHDANKSRDIIGLFFFVACLHYATGTFGVTQFVIWRERCCRTFREITKEIEELADQAITQWRYSSMHASRNNILTKKTINVQKRRDRINQKMKTLQRLVPNSSKTDKASMLGEVIDYLKQLQAQVNMMNRMMMPMAAMPPLQMSMMANMAQIAQMAQMAQMGMGVGPPMVNLGSMGQPTGYSGMPTPPLLHPSPFVPFTTAGWDGASDRLKQAGGNAMTDPFSTFFACQAAQQSASMDAYSRIAALYQQMYQQNQPPNSKP</sequence>
<dbReference type="GO" id="GO:0005634">
    <property type="term" value="C:nucleus"/>
    <property type="evidence" value="ECO:0007669"/>
    <property type="project" value="TreeGrafter"/>
</dbReference>
<dbReference type="PANTHER" id="PTHR45855:SF23">
    <property type="entry name" value="TRANSCRIPTION FACTOR MEE8-RELATED"/>
    <property type="match status" value="1"/>
</dbReference>
<dbReference type="GO" id="GO:0003677">
    <property type="term" value="F:DNA binding"/>
    <property type="evidence" value="ECO:0007669"/>
    <property type="project" value="UniProtKB-KW"/>
</dbReference>
<evidence type="ECO:0000256" key="1">
    <source>
        <dbReference type="ARBA" id="ARBA00005510"/>
    </source>
</evidence>
<dbReference type="SUPFAM" id="SSF47459">
    <property type="entry name" value="HLH, helix-loop-helix DNA-binding domain"/>
    <property type="match status" value="1"/>
</dbReference>
<keyword evidence="2" id="KW-0805">Transcription regulation</keyword>
<name>A0A833V3U1_9POAL</name>
<keyword evidence="8" id="KW-1185">Reference proteome</keyword>
<dbReference type="AlphaFoldDB" id="A0A833V3U1"/>
<evidence type="ECO:0000313" key="7">
    <source>
        <dbReference type="EMBL" id="KAF3322707.1"/>
    </source>
</evidence>
<feature type="region of interest" description="Disordered" evidence="5">
    <location>
        <begin position="197"/>
        <end position="240"/>
    </location>
</feature>
<comment type="caution">
    <text evidence="7">The sequence shown here is derived from an EMBL/GenBank/DDBJ whole genome shotgun (WGS) entry which is preliminary data.</text>
</comment>
<dbReference type="PANTHER" id="PTHR45855">
    <property type="entry name" value="TRANSCRIPTION FACTOR PIF1-RELATED"/>
    <property type="match status" value="1"/>
</dbReference>
<dbReference type="PROSITE" id="PS50888">
    <property type="entry name" value="BHLH"/>
    <property type="match status" value="1"/>
</dbReference>
<comment type="similarity">
    <text evidence="1">Belongs to the bHLH protein family.</text>
</comment>
<protein>
    <submittedName>
        <fullName evidence="7">Transcription factor UNE10-like protein</fullName>
    </submittedName>
</protein>
<dbReference type="OrthoDB" id="71302at2759"/>
<dbReference type="GO" id="GO:0046983">
    <property type="term" value="F:protein dimerization activity"/>
    <property type="evidence" value="ECO:0007669"/>
    <property type="project" value="InterPro"/>
</dbReference>
<dbReference type="Proteomes" id="UP000623129">
    <property type="component" value="Unassembled WGS sequence"/>
</dbReference>
<dbReference type="EMBL" id="SWLB01000024">
    <property type="protein sequence ID" value="KAF3322707.1"/>
    <property type="molecule type" value="Genomic_DNA"/>
</dbReference>